<dbReference type="EMBL" id="NVUS01000017">
    <property type="protein sequence ID" value="PCI99165.1"/>
    <property type="molecule type" value="Genomic_DNA"/>
</dbReference>
<dbReference type="GO" id="GO:0046872">
    <property type="term" value="F:metal ion binding"/>
    <property type="evidence" value="ECO:0007669"/>
    <property type="project" value="UniProtKB-KW"/>
</dbReference>
<feature type="domain" description="Fumarylacetoacetase-like C-terminal" evidence="3">
    <location>
        <begin position="75"/>
        <end position="280"/>
    </location>
</feature>
<comment type="similarity">
    <text evidence="1">Belongs to the FAH family.</text>
</comment>
<dbReference type="InterPro" id="IPR036663">
    <property type="entry name" value="Fumarylacetoacetase_C_sf"/>
</dbReference>
<evidence type="ECO:0000256" key="2">
    <source>
        <dbReference type="ARBA" id="ARBA00022723"/>
    </source>
</evidence>
<accession>A0A2A4YXY9</accession>
<protein>
    <submittedName>
        <fullName evidence="4">Fumarylacetoacetate hydrolase</fullName>
    </submittedName>
</protein>
<dbReference type="InterPro" id="IPR011234">
    <property type="entry name" value="Fumarylacetoacetase-like_C"/>
</dbReference>
<keyword evidence="2" id="KW-0479">Metal-binding</keyword>
<keyword evidence="4" id="KW-0378">Hydrolase</keyword>
<dbReference type="FunFam" id="3.90.850.10:FF:000002">
    <property type="entry name" value="2-hydroxyhepta-2,4-diene-1,7-dioate isomerase"/>
    <property type="match status" value="1"/>
</dbReference>
<dbReference type="Gene3D" id="3.90.850.10">
    <property type="entry name" value="Fumarylacetoacetase-like, C-terminal domain"/>
    <property type="match status" value="1"/>
</dbReference>
<dbReference type="SUPFAM" id="SSF56529">
    <property type="entry name" value="FAH"/>
    <property type="match status" value="1"/>
</dbReference>
<dbReference type="AlphaFoldDB" id="A0A2A4YXY9"/>
<organism evidence="4">
    <name type="scientific">OCS116 cluster bacterium</name>
    <dbReference type="NCBI Taxonomy" id="2030921"/>
    <lineage>
        <taxon>Bacteria</taxon>
        <taxon>Pseudomonadati</taxon>
        <taxon>Pseudomonadota</taxon>
        <taxon>Alphaproteobacteria</taxon>
        <taxon>OCS116 cluster</taxon>
    </lineage>
</organism>
<evidence type="ECO:0000256" key="1">
    <source>
        <dbReference type="ARBA" id="ARBA00010211"/>
    </source>
</evidence>
<sequence length="284" mass="30681">MRFVSFEKNTKQGLAIEDANGQLRGLLEDHKDWPGDLDAIVRTGNFADAKTALSAGDIIDKSTISYALPFKRADKVLCVGLNYADHAAESKMEVPSFPTVFTRFNSNLIAHQADMVRPNASNDFDYEGELVAVIGKAGRAISHDDALDHVAGYTIFNDGSIRDYQLQTTQWIIGKNFDNTGAMGPVFVTADELSKGAKGLRLTTKLNGQVMQDASTDDLIFSIADLVSKLSIGMELLPGDIIVTGTPSGVGAARNPKIFMKPGDVCEIEIESIGILRNQIIAEA</sequence>
<reference evidence="4" key="2">
    <citation type="journal article" date="2018" name="ISME J.">
        <title>A dynamic microbial community with high functional redundancy inhabits the cold, oxic subseafloor aquifer.</title>
        <authorList>
            <person name="Tully B.J."/>
            <person name="Wheat C.G."/>
            <person name="Glazer B.T."/>
            <person name="Huber J.A."/>
        </authorList>
    </citation>
    <scope>NUCLEOTIDE SEQUENCE</scope>
    <source>
        <strain evidence="4">NORP83</strain>
    </source>
</reference>
<dbReference type="PANTHER" id="PTHR42796:SF4">
    <property type="entry name" value="FUMARYLACETOACETATE HYDROLASE DOMAIN-CONTAINING PROTEIN 2A"/>
    <property type="match status" value="1"/>
</dbReference>
<dbReference type="InterPro" id="IPR051121">
    <property type="entry name" value="FAH"/>
</dbReference>
<proteinExistence type="inferred from homology"/>
<comment type="caution">
    <text evidence="4">The sequence shown here is derived from an EMBL/GenBank/DDBJ whole genome shotgun (WGS) entry which is preliminary data.</text>
</comment>
<dbReference type="Pfam" id="PF01557">
    <property type="entry name" value="FAA_hydrolase"/>
    <property type="match status" value="1"/>
</dbReference>
<gene>
    <name evidence="4" type="ORF">COB13_12475</name>
</gene>
<evidence type="ECO:0000313" key="4">
    <source>
        <dbReference type="EMBL" id="PCI99165.1"/>
    </source>
</evidence>
<reference key="1">
    <citation type="submission" date="2017-08" db="EMBL/GenBank/DDBJ databases">
        <title>A dynamic microbial community with high functional redundancy inhabits the cold, oxic subseafloor aquifer.</title>
        <authorList>
            <person name="Tully B.J."/>
            <person name="Wheat C.G."/>
            <person name="Glazer B.T."/>
            <person name="Huber J.A."/>
        </authorList>
    </citation>
    <scope>NUCLEOTIDE SEQUENCE [LARGE SCALE GENOMIC DNA]</scope>
</reference>
<evidence type="ECO:0000259" key="3">
    <source>
        <dbReference type="Pfam" id="PF01557"/>
    </source>
</evidence>
<dbReference type="PANTHER" id="PTHR42796">
    <property type="entry name" value="FUMARYLACETOACETATE HYDROLASE DOMAIN-CONTAINING PROTEIN 2A-RELATED"/>
    <property type="match status" value="1"/>
</dbReference>
<dbReference type="GO" id="GO:0016853">
    <property type="term" value="F:isomerase activity"/>
    <property type="evidence" value="ECO:0007669"/>
    <property type="project" value="UniProtKB-ARBA"/>
</dbReference>
<name>A0A2A4YXY9_9PROT</name>
<dbReference type="GO" id="GO:0019752">
    <property type="term" value="P:carboxylic acid metabolic process"/>
    <property type="evidence" value="ECO:0007669"/>
    <property type="project" value="UniProtKB-ARBA"/>
</dbReference>
<dbReference type="GO" id="GO:0016787">
    <property type="term" value="F:hydrolase activity"/>
    <property type="evidence" value="ECO:0007669"/>
    <property type="project" value="UniProtKB-KW"/>
</dbReference>